<dbReference type="PANTHER" id="PTHR30244">
    <property type="entry name" value="TRANSAMINASE"/>
    <property type="match status" value="1"/>
</dbReference>
<feature type="active site" description="Proton acceptor" evidence="2">
    <location>
        <position position="195"/>
    </location>
</feature>
<dbReference type="AlphaFoldDB" id="A0A556MQ01"/>
<protein>
    <submittedName>
        <fullName evidence="5">UDP-4-amino-4, 6-dideoxy-N-acetyl-beta-L-altrosamine transaminase</fullName>
        <ecNumber evidence="5">2.6.1.92</ecNumber>
    </submittedName>
</protein>
<accession>A0A556MQ01</accession>
<evidence type="ECO:0000256" key="1">
    <source>
        <dbReference type="ARBA" id="ARBA00037999"/>
    </source>
</evidence>
<keyword evidence="5" id="KW-0032">Aminotransferase</keyword>
<dbReference type="OrthoDB" id="9810913at2"/>
<dbReference type="InterPro" id="IPR020026">
    <property type="entry name" value="PseC"/>
</dbReference>
<organism evidence="5 6">
    <name type="scientific">Fluviicola chungangensis</name>
    <dbReference type="NCBI Taxonomy" id="2597671"/>
    <lineage>
        <taxon>Bacteria</taxon>
        <taxon>Pseudomonadati</taxon>
        <taxon>Bacteroidota</taxon>
        <taxon>Flavobacteriia</taxon>
        <taxon>Flavobacteriales</taxon>
        <taxon>Crocinitomicaceae</taxon>
        <taxon>Fluviicola</taxon>
    </lineage>
</organism>
<gene>
    <name evidence="5" type="primary">pseC</name>
    <name evidence="5" type="ORF">FO442_12935</name>
</gene>
<dbReference type="SUPFAM" id="SSF53383">
    <property type="entry name" value="PLP-dependent transferases"/>
    <property type="match status" value="1"/>
</dbReference>
<dbReference type="InterPro" id="IPR000653">
    <property type="entry name" value="DegT/StrS_aminotransferase"/>
</dbReference>
<evidence type="ECO:0000256" key="3">
    <source>
        <dbReference type="PIRSR" id="PIRSR000390-2"/>
    </source>
</evidence>
<keyword evidence="3 4" id="KW-0663">Pyridoxal phosphate</keyword>
<sequence length="400" mass="44991">MNNKIIPYGRQEITPEDIQAVIDTLQSDFLTQGPKIAEFENAFAAYTGSGYAVAVSNGTAALHLAVMALGIREDEYVICTPITFAASINCVKYCGGQVLFADIDPETYLMDIQSVEKIIRDNPDKKIKGIIPVDFAGRVAQLDEFKKLASKYGLWIIEDACHSPGGFFVDGQNEKQFAGNGKFADLSIFSFHPVKHIATGEGGMITTNDPDLYNRLLTLRSHGITRNTELFENSVEFAVGNSPATGEYPLWYMEMQELGYNYRLTDFQAALGISQLKRADQNLKKRKSIAKSYTNAFTGTPGIIHSSGFIEGHAYHLFVLEVEDRKGLYDFLRSHGIFAQIHYIPVHLMPYYRKQGWKEGDFPMAERYYSRCISIPMFPSMNEEAINYVISTTKLFYERS</sequence>
<dbReference type="NCBIfam" id="TIGR03588">
    <property type="entry name" value="PseC"/>
    <property type="match status" value="1"/>
</dbReference>
<dbReference type="EMBL" id="VLPL01000006">
    <property type="protein sequence ID" value="TSJ41990.1"/>
    <property type="molecule type" value="Genomic_DNA"/>
</dbReference>
<keyword evidence="5" id="KW-0808">Transferase</keyword>
<evidence type="ECO:0000256" key="4">
    <source>
        <dbReference type="RuleBase" id="RU004508"/>
    </source>
</evidence>
<dbReference type="GO" id="GO:0030170">
    <property type="term" value="F:pyridoxal phosphate binding"/>
    <property type="evidence" value="ECO:0007669"/>
    <property type="project" value="TreeGrafter"/>
</dbReference>
<dbReference type="RefSeq" id="WP_144333621.1">
    <property type="nucleotide sequence ID" value="NZ_VLPL01000006.1"/>
</dbReference>
<dbReference type="CDD" id="cd00616">
    <property type="entry name" value="AHBA_syn"/>
    <property type="match status" value="1"/>
</dbReference>
<name>A0A556MQ01_9FLAO</name>
<evidence type="ECO:0000256" key="2">
    <source>
        <dbReference type="PIRSR" id="PIRSR000390-1"/>
    </source>
</evidence>
<dbReference type="Gene3D" id="3.90.1150.10">
    <property type="entry name" value="Aspartate Aminotransferase, domain 1"/>
    <property type="match status" value="1"/>
</dbReference>
<dbReference type="Pfam" id="PF01041">
    <property type="entry name" value="DegT_DnrJ_EryC1"/>
    <property type="match status" value="1"/>
</dbReference>
<keyword evidence="6" id="KW-1185">Reference proteome</keyword>
<dbReference type="PANTHER" id="PTHR30244:SF34">
    <property type="entry name" value="DTDP-4-AMINO-4,6-DIDEOXYGALACTOSE TRANSAMINASE"/>
    <property type="match status" value="1"/>
</dbReference>
<comment type="caution">
    <text evidence="5">The sequence shown here is derived from an EMBL/GenBank/DDBJ whole genome shotgun (WGS) entry which is preliminary data.</text>
</comment>
<dbReference type="EC" id="2.6.1.92" evidence="5"/>
<dbReference type="Proteomes" id="UP000316008">
    <property type="component" value="Unassembled WGS sequence"/>
</dbReference>
<comment type="similarity">
    <text evidence="1 4">Belongs to the DegT/DnrJ/EryC1 family.</text>
</comment>
<dbReference type="InterPro" id="IPR015424">
    <property type="entry name" value="PyrdxlP-dep_Trfase"/>
</dbReference>
<reference evidence="5 6" key="1">
    <citation type="submission" date="2019-07" db="EMBL/GenBank/DDBJ databases">
        <authorList>
            <person name="Huq M.A."/>
        </authorList>
    </citation>
    <scope>NUCLEOTIDE SEQUENCE [LARGE SCALE GENOMIC DNA]</scope>
    <source>
        <strain evidence="5 6">MAH-3</strain>
    </source>
</reference>
<dbReference type="InterPro" id="IPR015422">
    <property type="entry name" value="PyrdxlP-dep_Trfase_small"/>
</dbReference>
<proteinExistence type="inferred from homology"/>
<dbReference type="InterPro" id="IPR015421">
    <property type="entry name" value="PyrdxlP-dep_Trfase_major"/>
</dbReference>
<evidence type="ECO:0000313" key="5">
    <source>
        <dbReference type="EMBL" id="TSJ41990.1"/>
    </source>
</evidence>
<dbReference type="GO" id="GO:0000271">
    <property type="term" value="P:polysaccharide biosynthetic process"/>
    <property type="evidence" value="ECO:0007669"/>
    <property type="project" value="TreeGrafter"/>
</dbReference>
<evidence type="ECO:0000313" key="6">
    <source>
        <dbReference type="Proteomes" id="UP000316008"/>
    </source>
</evidence>
<dbReference type="PIRSF" id="PIRSF000390">
    <property type="entry name" value="PLP_StrS"/>
    <property type="match status" value="1"/>
</dbReference>
<dbReference type="Gene3D" id="3.40.640.10">
    <property type="entry name" value="Type I PLP-dependent aspartate aminotransferase-like (Major domain)"/>
    <property type="match status" value="1"/>
</dbReference>
<dbReference type="GO" id="GO:0008483">
    <property type="term" value="F:transaminase activity"/>
    <property type="evidence" value="ECO:0007669"/>
    <property type="project" value="UniProtKB-KW"/>
</dbReference>
<feature type="modified residue" description="N6-(pyridoxal phosphate)lysine" evidence="3">
    <location>
        <position position="195"/>
    </location>
</feature>